<evidence type="ECO:0000313" key="3">
    <source>
        <dbReference type="Proteomes" id="UP001152797"/>
    </source>
</evidence>
<dbReference type="OrthoDB" id="364513at2759"/>
<organism evidence="1">
    <name type="scientific">Cladocopium goreaui</name>
    <dbReference type="NCBI Taxonomy" id="2562237"/>
    <lineage>
        <taxon>Eukaryota</taxon>
        <taxon>Sar</taxon>
        <taxon>Alveolata</taxon>
        <taxon>Dinophyceae</taxon>
        <taxon>Suessiales</taxon>
        <taxon>Symbiodiniaceae</taxon>
        <taxon>Cladocopium</taxon>
    </lineage>
</organism>
<sequence length="87" mass="9118">MSMEYAHLLANLLSCSAASTNLKACVCRLIIADEAVGEKGQSIVLADGLARLMQKGPRGTALRDGAQHCELTRNGGIFGIPIPHSIA</sequence>
<dbReference type="AlphaFoldDB" id="A0A9P1FU00"/>
<proteinExistence type="predicted"/>
<dbReference type="EMBL" id="CAMXCT030001259">
    <property type="protein sequence ID" value="CAL4775680.1"/>
    <property type="molecule type" value="Genomic_DNA"/>
</dbReference>
<keyword evidence="3" id="KW-1185">Reference proteome</keyword>
<reference evidence="2" key="2">
    <citation type="submission" date="2024-04" db="EMBL/GenBank/DDBJ databases">
        <authorList>
            <person name="Chen Y."/>
            <person name="Shah S."/>
            <person name="Dougan E. K."/>
            <person name="Thang M."/>
            <person name="Chan C."/>
        </authorList>
    </citation>
    <scope>NUCLEOTIDE SEQUENCE [LARGE SCALE GENOMIC DNA]</scope>
</reference>
<evidence type="ECO:0000313" key="1">
    <source>
        <dbReference type="EMBL" id="CAI3988368.1"/>
    </source>
</evidence>
<protein>
    <submittedName>
        <fullName evidence="1">Uncharacterized protein</fullName>
    </submittedName>
</protein>
<accession>A0A9P1FU00</accession>
<evidence type="ECO:0000313" key="2">
    <source>
        <dbReference type="EMBL" id="CAL1141743.1"/>
    </source>
</evidence>
<dbReference type="EMBL" id="CAMXCT010001259">
    <property type="protein sequence ID" value="CAI3988368.1"/>
    <property type="molecule type" value="Genomic_DNA"/>
</dbReference>
<gene>
    <name evidence="1" type="ORF">C1SCF055_LOCUS15550</name>
</gene>
<name>A0A9P1FU00_9DINO</name>
<dbReference type="EMBL" id="CAMXCT020001259">
    <property type="protein sequence ID" value="CAL1141743.1"/>
    <property type="molecule type" value="Genomic_DNA"/>
</dbReference>
<reference evidence="1" key="1">
    <citation type="submission" date="2022-10" db="EMBL/GenBank/DDBJ databases">
        <authorList>
            <person name="Chen Y."/>
            <person name="Dougan E. K."/>
            <person name="Chan C."/>
            <person name="Rhodes N."/>
            <person name="Thang M."/>
        </authorList>
    </citation>
    <scope>NUCLEOTIDE SEQUENCE</scope>
</reference>
<dbReference type="Proteomes" id="UP001152797">
    <property type="component" value="Unassembled WGS sequence"/>
</dbReference>
<comment type="caution">
    <text evidence="1">The sequence shown here is derived from an EMBL/GenBank/DDBJ whole genome shotgun (WGS) entry which is preliminary data.</text>
</comment>